<dbReference type="GO" id="GO:0005737">
    <property type="term" value="C:cytoplasm"/>
    <property type="evidence" value="ECO:0007669"/>
    <property type="project" value="TreeGrafter"/>
</dbReference>
<name>A0A517MWD9_9BACT</name>
<organism evidence="5 6">
    <name type="scientific">Adhaeretor mobilis</name>
    <dbReference type="NCBI Taxonomy" id="1930276"/>
    <lineage>
        <taxon>Bacteria</taxon>
        <taxon>Pseudomonadati</taxon>
        <taxon>Planctomycetota</taxon>
        <taxon>Planctomycetia</taxon>
        <taxon>Pirellulales</taxon>
        <taxon>Lacipirellulaceae</taxon>
        <taxon>Adhaeretor</taxon>
    </lineage>
</organism>
<dbReference type="EMBL" id="CP036263">
    <property type="protein sequence ID" value="QDS99193.1"/>
    <property type="molecule type" value="Genomic_DNA"/>
</dbReference>
<keyword evidence="6" id="KW-1185">Reference proteome</keyword>
<evidence type="ECO:0000313" key="5">
    <source>
        <dbReference type="EMBL" id="QDS99193.1"/>
    </source>
</evidence>
<evidence type="ECO:0000313" key="6">
    <source>
        <dbReference type="Proteomes" id="UP000319852"/>
    </source>
</evidence>
<keyword evidence="1" id="KW-0479">Metal-binding</keyword>
<dbReference type="Proteomes" id="UP000319852">
    <property type="component" value="Chromosome"/>
</dbReference>
<accession>A0A517MWD9</accession>
<feature type="transmembrane region" description="Helical" evidence="3">
    <location>
        <begin position="99"/>
        <end position="120"/>
    </location>
</feature>
<dbReference type="AlphaFoldDB" id="A0A517MWD9"/>
<dbReference type="SUPFAM" id="SSF53649">
    <property type="entry name" value="Alkaline phosphatase-like"/>
    <property type="match status" value="1"/>
</dbReference>
<dbReference type="PANTHER" id="PTHR45953:SF1">
    <property type="entry name" value="IDURONATE 2-SULFATASE"/>
    <property type="match status" value="1"/>
</dbReference>
<keyword evidence="3" id="KW-1133">Transmembrane helix</keyword>
<keyword evidence="2 5" id="KW-0378">Hydrolase</keyword>
<feature type="domain" description="Sulfatase N-terminal" evidence="4">
    <location>
        <begin position="134"/>
        <end position="204"/>
    </location>
</feature>
<keyword evidence="3" id="KW-0812">Transmembrane</keyword>
<dbReference type="GO" id="GO:0047753">
    <property type="term" value="F:choline-sulfatase activity"/>
    <property type="evidence" value="ECO:0007669"/>
    <property type="project" value="UniProtKB-EC"/>
</dbReference>
<proteinExistence type="predicted"/>
<dbReference type="Pfam" id="PF00884">
    <property type="entry name" value="Sulfatase"/>
    <property type="match status" value="1"/>
</dbReference>
<dbReference type="PANTHER" id="PTHR45953">
    <property type="entry name" value="IDURONATE 2-SULFATASE"/>
    <property type="match status" value="1"/>
</dbReference>
<evidence type="ECO:0000259" key="4">
    <source>
        <dbReference type="Pfam" id="PF00884"/>
    </source>
</evidence>
<dbReference type="GO" id="GO:0046872">
    <property type="term" value="F:metal ion binding"/>
    <property type="evidence" value="ECO:0007669"/>
    <property type="project" value="UniProtKB-KW"/>
</dbReference>
<evidence type="ECO:0000256" key="3">
    <source>
        <dbReference type="SAM" id="Phobius"/>
    </source>
</evidence>
<keyword evidence="3" id="KW-0472">Membrane</keyword>
<dbReference type="Gene3D" id="3.40.720.10">
    <property type="entry name" value="Alkaline Phosphatase, subunit A"/>
    <property type="match status" value="1"/>
</dbReference>
<reference evidence="5 6" key="1">
    <citation type="submission" date="2019-02" db="EMBL/GenBank/DDBJ databases">
        <title>Deep-cultivation of Planctomycetes and their phenomic and genomic characterization uncovers novel biology.</title>
        <authorList>
            <person name="Wiegand S."/>
            <person name="Jogler M."/>
            <person name="Boedeker C."/>
            <person name="Pinto D."/>
            <person name="Vollmers J."/>
            <person name="Rivas-Marin E."/>
            <person name="Kohn T."/>
            <person name="Peeters S.H."/>
            <person name="Heuer A."/>
            <person name="Rast P."/>
            <person name="Oberbeckmann S."/>
            <person name="Bunk B."/>
            <person name="Jeske O."/>
            <person name="Meyerdierks A."/>
            <person name="Storesund J.E."/>
            <person name="Kallscheuer N."/>
            <person name="Luecker S."/>
            <person name="Lage O.M."/>
            <person name="Pohl T."/>
            <person name="Merkel B.J."/>
            <person name="Hornburger P."/>
            <person name="Mueller R.-W."/>
            <person name="Bruemmer F."/>
            <person name="Labrenz M."/>
            <person name="Spormann A.M."/>
            <person name="Op den Camp H."/>
            <person name="Overmann J."/>
            <person name="Amann R."/>
            <person name="Jetten M.S.M."/>
            <person name="Mascher T."/>
            <person name="Medema M.H."/>
            <person name="Devos D.P."/>
            <person name="Kaster A.-K."/>
            <person name="Ovreas L."/>
            <person name="Rohde M."/>
            <person name="Galperin M.Y."/>
            <person name="Jogler C."/>
        </authorList>
    </citation>
    <scope>NUCLEOTIDE SEQUENCE [LARGE SCALE GENOMIC DNA]</scope>
    <source>
        <strain evidence="5 6">HG15A2</strain>
    </source>
</reference>
<sequence length="212" mass="23069">MAFRKVACPRELDSRGSCRCASRCCPAFTRILSSSRHSRIRVLPPQALPLGIAIAQPCRSPAASPLQHTSEETSSMILKHARPAAIDCRGKLRHAWHCWVVATLPLLVLAMTGVAALNFAQAAEVSPRANTSRPNVLFIVVDDLNDWIGALGGHRQAITPNLDRLLSESVYCSNAHCNAPVCAASRNSMLSGLRPSTTGWYNNNHSICGQYW</sequence>
<dbReference type="KEGG" id="amob:HG15A2_24850"/>
<dbReference type="InterPro" id="IPR000917">
    <property type="entry name" value="Sulfatase_N"/>
</dbReference>
<dbReference type="InterPro" id="IPR017850">
    <property type="entry name" value="Alkaline_phosphatase_core_sf"/>
</dbReference>
<dbReference type="EC" id="3.1.6.6" evidence="5"/>
<protein>
    <submittedName>
        <fullName evidence="5">Choline-sulfatase</fullName>
        <ecNumber evidence="5">3.1.6.6</ecNumber>
    </submittedName>
</protein>
<gene>
    <name evidence="5" type="primary">betC_5</name>
    <name evidence="5" type="ORF">HG15A2_24850</name>
</gene>
<evidence type="ECO:0000256" key="1">
    <source>
        <dbReference type="ARBA" id="ARBA00022723"/>
    </source>
</evidence>
<evidence type="ECO:0000256" key="2">
    <source>
        <dbReference type="ARBA" id="ARBA00022801"/>
    </source>
</evidence>